<dbReference type="InterPro" id="IPR025668">
    <property type="entry name" value="Tnp_DDE_dom"/>
</dbReference>
<reference evidence="3 4" key="1">
    <citation type="submission" date="2023-07" db="EMBL/GenBank/DDBJ databases">
        <title>Comparative genomics of wheat-associated soil bacteria to identify genetic determinants of phenazine resistance.</title>
        <authorList>
            <person name="Mouncey N."/>
        </authorList>
    </citation>
    <scope>NUCLEOTIDE SEQUENCE [LARGE SCALE GENOMIC DNA]</scope>
    <source>
        <strain evidence="3 4">V2I4</strain>
    </source>
</reference>
<evidence type="ECO:0000259" key="1">
    <source>
        <dbReference type="Pfam" id="PF05598"/>
    </source>
</evidence>
<dbReference type="Proteomes" id="UP001230328">
    <property type="component" value="Unassembled WGS sequence"/>
</dbReference>
<organism evidence="3 4">
    <name type="scientific">Streptomyces umbrinus</name>
    <dbReference type="NCBI Taxonomy" id="67370"/>
    <lineage>
        <taxon>Bacteria</taxon>
        <taxon>Bacillati</taxon>
        <taxon>Actinomycetota</taxon>
        <taxon>Actinomycetes</taxon>
        <taxon>Kitasatosporales</taxon>
        <taxon>Streptomycetaceae</taxon>
        <taxon>Streptomyces</taxon>
        <taxon>Streptomyces phaeochromogenes group</taxon>
    </lineage>
</organism>
<feature type="domain" description="Transposase DDE" evidence="2">
    <location>
        <begin position="397"/>
        <end position="520"/>
    </location>
</feature>
<dbReference type="PANTHER" id="PTHR35604">
    <property type="entry name" value="TRANSPOSASE INSH FOR INSERTION SEQUENCE ELEMENT IS5A-RELATED"/>
    <property type="match status" value="1"/>
</dbReference>
<name>A0ABU0T8S5_9ACTN</name>
<accession>A0ABU0T8S5</accession>
<evidence type="ECO:0000313" key="3">
    <source>
        <dbReference type="EMBL" id="MDQ1031224.1"/>
    </source>
</evidence>
<evidence type="ECO:0000313" key="4">
    <source>
        <dbReference type="Proteomes" id="UP001230328"/>
    </source>
</evidence>
<dbReference type="RefSeq" id="WP_307527215.1">
    <property type="nucleotide sequence ID" value="NZ_JAUSZI010000002.1"/>
</dbReference>
<feature type="domain" description="Transposase InsH N-terminal" evidence="1">
    <location>
        <begin position="9"/>
        <end position="100"/>
    </location>
</feature>
<dbReference type="EMBL" id="JAUSZI010000002">
    <property type="protein sequence ID" value="MDQ1031224.1"/>
    <property type="molecule type" value="Genomic_DNA"/>
</dbReference>
<dbReference type="NCBIfam" id="NF033551">
    <property type="entry name" value="transpos_IS1182"/>
    <property type="match status" value="1"/>
</dbReference>
<comment type="caution">
    <text evidence="3">The sequence shown here is derived from an EMBL/GenBank/DDBJ whole genome shotgun (WGS) entry which is preliminary data.</text>
</comment>
<dbReference type="InterPro" id="IPR047629">
    <property type="entry name" value="IS1182_transpos"/>
</dbReference>
<dbReference type="InterPro" id="IPR008490">
    <property type="entry name" value="Transposase_InsH_N"/>
</dbReference>
<proteinExistence type="predicted"/>
<evidence type="ECO:0000259" key="2">
    <source>
        <dbReference type="Pfam" id="PF13751"/>
    </source>
</evidence>
<dbReference type="PANTHER" id="PTHR35604:SF2">
    <property type="entry name" value="TRANSPOSASE INSH FOR INSERTION SEQUENCE ELEMENT IS5A-RELATED"/>
    <property type="match status" value="1"/>
</dbReference>
<dbReference type="Pfam" id="PF05598">
    <property type="entry name" value="DUF772"/>
    <property type="match status" value="1"/>
</dbReference>
<sequence length="544" mass="60118">MTRDVARAAFPKGCLAMRIRDSLGPLFADEEFKEAFGVRGRPGVSPGQLALVSILQFAENLTDRQAAHAVRARIDVKYLLGLELTDPGFDHTVLTGFRDRLLAHRLEEKILDLLLERLTGMGLVASGGRQRTDSTHVLAAVRSLNRLEFVGETLRAALEALAAAAPDWMRTSMDPAWQERYGARVDAYRLPTEEQERRELARQIAADGYRLLEAVFTPKAPTWLRQVPAVTVLRTVWVQQFTRAVADGEEEVAWRGKDDLPPSRVLIASPYDPDARYAKKRGSAWVGYKIHVSESCDDPKQSQRPHLITHVVTTDATVNDAMVVDEVHDRLTSRGLLPAEHLLDAGYTSAELLLTAPVSRGVTVTGPVRSNNTRQAARGGGFGKTAFAINWQARQAVCPTGATSRYWTEGVDNNGRDAIRIRFATATCAPCPARDQCTRSTQYGRQLTVRPQDQDAVLERVRAEQSTDEWKQRYAARAGVEGTIHQAVATAGVRRTRYVGLAKTHLAHVLTATAVNLIRLDAWWNEIPLARTLTSRLAALDLAA</sequence>
<gene>
    <name evidence="3" type="ORF">QF035_008806</name>
</gene>
<dbReference type="Pfam" id="PF13751">
    <property type="entry name" value="DDE_Tnp_1_6"/>
    <property type="match status" value="1"/>
</dbReference>
<keyword evidence="4" id="KW-1185">Reference proteome</keyword>
<protein>
    <submittedName>
        <fullName evidence="3">Transposase</fullName>
    </submittedName>
</protein>